<feature type="domain" description="GH16" evidence="3">
    <location>
        <begin position="1"/>
        <end position="279"/>
    </location>
</feature>
<dbReference type="PANTHER" id="PTHR10963:SF55">
    <property type="entry name" value="GLYCOSIDE HYDROLASE FAMILY 16 PROTEIN"/>
    <property type="match status" value="1"/>
</dbReference>
<dbReference type="InterPro" id="IPR050546">
    <property type="entry name" value="Glycosyl_Hydrlase_16"/>
</dbReference>
<gene>
    <name evidence="4" type="ORF">HDF16_000857</name>
</gene>
<dbReference type="CDD" id="cd08023">
    <property type="entry name" value="GH16_laminarinase_like"/>
    <property type="match status" value="1"/>
</dbReference>
<proteinExistence type="inferred from homology"/>
<feature type="chain" id="PRO_5031395380" evidence="2">
    <location>
        <begin position="31"/>
        <end position="290"/>
    </location>
</feature>
<dbReference type="Pfam" id="PF00722">
    <property type="entry name" value="Glyco_hydro_16"/>
    <property type="match status" value="1"/>
</dbReference>
<dbReference type="GO" id="GO:0004553">
    <property type="term" value="F:hydrolase activity, hydrolyzing O-glycosyl compounds"/>
    <property type="evidence" value="ECO:0007669"/>
    <property type="project" value="InterPro"/>
</dbReference>
<dbReference type="EMBL" id="JACHIP010000001">
    <property type="protein sequence ID" value="MBB5056188.1"/>
    <property type="molecule type" value="Genomic_DNA"/>
</dbReference>
<comment type="caution">
    <text evidence="4">The sequence shown here is derived from an EMBL/GenBank/DDBJ whole genome shotgun (WGS) entry which is preliminary data.</text>
</comment>
<evidence type="ECO:0000259" key="3">
    <source>
        <dbReference type="PROSITE" id="PS51762"/>
    </source>
</evidence>
<dbReference type="PANTHER" id="PTHR10963">
    <property type="entry name" value="GLYCOSYL HYDROLASE-RELATED"/>
    <property type="match status" value="1"/>
</dbReference>
<accession>A0A7W7ZAG2</accession>
<feature type="signal peptide" evidence="2">
    <location>
        <begin position="1"/>
        <end position="30"/>
    </location>
</feature>
<dbReference type="InterPro" id="IPR000757">
    <property type="entry name" value="Beta-glucanase-like"/>
</dbReference>
<dbReference type="RefSeq" id="WP_184213865.1">
    <property type="nucleotide sequence ID" value="NZ_JACHIP010000001.1"/>
</dbReference>
<reference evidence="4 5" key="1">
    <citation type="submission" date="2020-08" db="EMBL/GenBank/DDBJ databases">
        <title>Genomic Encyclopedia of Type Strains, Phase IV (KMG-V): Genome sequencing to study the core and pangenomes of soil and plant-associated prokaryotes.</title>
        <authorList>
            <person name="Whitman W."/>
        </authorList>
    </citation>
    <scope>NUCLEOTIDE SEQUENCE [LARGE SCALE GENOMIC DNA]</scope>
    <source>
        <strain evidence="4 5">M8UP14</strain>
    </source>
</reference>
<evidence type="ECO:0000313" key="5">
    <source>
        <dbReference type="Proteomes" id="UP000540989"/>
    </source>
</evidence>
<dbReference type="PROSITE" id="PS51762">
    <property type="entry name" value="GH16_2"/>
    <property type="match status" value="1"/>
</dbReference>
<name>A0A7W7ZAG2_9BACT</name>
<dbReference type="InterPro" id="IPR013320">
    <property type="entry name" value="ConA-like_dom_sf"/>
</dbReference>
<keyword evidence="2" id="KW-0732">Signal</keyword>
<dbReference type="Proteomes" id="UP000540989">
    <property type="component" value="Unassembled WGS sequence"/>
</dbReference>
<dbReference type="GO" id="GO:0005975">
    <property type="term" value="P:carbohydrate metabolic process"/>
    <property type="evidence" value="ECO:0007669"/>
    <property type="project" value="InterPro"/>
</dbReference>
<sequence length="290" mass="32158">MMTIDPPSTRFISALSALALFLACALSAPAQSPRWNLTWSDEFNGSNGSAPDPKKWAFDLSDNQNHELETYTRNPANAHVEDGKLVLSALKQDTTRPDGTTRHYTSARLFTRGIFAQTYGRFEASIKMPLGKGIWPAFWMLGDDVDTVGWPKSGEIDIVENIGEATLSHSTIHGPGYSGDKGPTRAFTLPEGQRVDTAFHLYALEWAPNDIKFFLDDHLVAERTPADLPAGATWVYNHPYFILLNLAVGGDWPGNPDQTTIFPQQMLVDYVRVYKRPDQPVHALPSALTK</sequence>
<dbReference type="AlphaFoldDB" id="A0A7W7ZAG2"/>
<organism evidence="4 5">
    <name type="scientific">Granulicella aggregans</name>
    <dbReference type="NCBI Taxonomy" id="474949"/>
    <lineage>
        <taxon>Bacteria</taxon>
        <taxon>Pseudomonadati</taxon>
        <taxon>Acidobacteriota</taxon>
        <taxon>Terriglobia</taxon>
        <taxon>Terriglobales</taxon>
        <taxon>Acidobacteriaceae</taxon>
        <taxon>Granulicella</taxon>
    </lineage>
</organism>
<protein>
    <submittedName>
        <fullName evidence="4">Beta-glucanase (GH16 family)</fullName>
    </submittedName>
</protein>
<dbReference type="Gene3D" id="2.60.120.200">
    <property type="match status" value="1"/>
</dbReference>
<dbReference type="SUPFAM" id="SSF49899">
    <property type="entry name" value="Concanavalin A-like lectins/glucanases"/>
    <property type="match status" value="1"/>
</dbReference>
<evidence type="ECO:0000256" key="1">
    <source>
        <dbReference type="ARBA" id="ARBA00006865"/>
    </source>
</evidence>
<comment type="similarity">
    <text evidence="1">Belongs to the glycosyl hydrolase 16 family.</text>
</comment>
<keyword evidence="5" id="KW-1185">Reference proteome</keyword>
<evidence type="ECO:0000313" key="4">
    <source>
        <dbReference type="EMBL" id="MBB5056188.1"/>
    </source>
</evidence>
<evidence type="ECO:0000256" key="2">
    <source>
        <dbReference type="SAM" id="SignalP"/>
    </source>
</evidence>